<evidence type="ECO:0000259" key="1">
    <source>
        <dbReference type="Pfam" id="PF06889"/>
    </source>
</evidence>
<organism evidence="2 3">
    <name type="scientific">Vibrio eleionomae</name>
    <dbReference type="NCBI Taxonomy" id="2653505"/>
    <lineage>
        <taxon>Bacteria</taxon>
        <taxon>Pseudomonadati</taxon>
        <taxon>Pseudomonadota</taxon>
        <taxon>Gammaproteobacteria</taxon>
        <taxon>Vibrionales</taxon>
        <taxon>Vibrionaceae</taxon>
        <taxon>Vibrio</taxon>
    </lineage>
</organism>
<sequence length="273" mass="32155">MSTTIFNKDLPHCQFWLATTVPQMLYCRRWADYDLIGMKRDDDNLESDESFKAGFINSWGIDTREDWHEMIHRLATGEVHGDVWQHLFSRRATSTPMQWSTLIENHSDDPVFQGELRYVDIVYRKVGHQGFLAWDYVRGTFLTRAGFQVGVVTAEECAFLLNYFSHLMQRHFSNWHQYLYSFILGRGFWVYNKAEAEEREQQITTLLDEGLGHTFDEYFAYLHNDKDVPIDHIDWNTELPDLAVPQSLQQVLENIEQIKQQSTAEESEQEDQA</sequence>
<gene>
    <name evidence="2" type="ORF">F9817_21335</name>
</gene>
<comment type="caution">
    <text evidence="2">The sequence shown here is derived from an EMBL/GenBank/DDBJ whole genome shotgun (WGS) entry which is preliminary data.</text>
</comment>
<protein>
    <submittedName>
        <fullName evidence="2">DUF1266 domain-containing protein</fullName>
    </submittedName>
</protein>
<name>A0A7X4LPE4_9VIBR</name>
<feature type="domain" description="DUF1266" evidence="1">
    <location>
        <begin position="57"/>
        <end position="211"/>
    </location>
</feature>
<dbReference type="Proteomes" id="UP000462621">
    <property type="component" value="Unassembled WGS sequence"/>
</dbReference>
<dbReference type="EMBL" id="WEKT01000068">
    <property type="protein sequence ID" value="MZI95730.1"/>
    <property type="molecule type" value="Genomic_DNA"/>
</dbReference>
<accession>A0A7X4LPE4</accession>
<dbReference type="RefSeq" id="WP_161158227.1">
    <property type="nucleotide sequence ID" value="NZ_WEKT01000068.1"/>
</dbReference>
<proteinExistence type="predicted"/>
<evidence type="ECO:0000313" key="3">
    <source>
        <dbReference type="Proteomes" id="UP000462621"/>
    </source>
</evidence>
<dbReference type="Pfam" id="PF06889">
    <property type="entry name" value="DUF1266"/>
    <property type="match status" value="1"/>
</dbReference>
<reference evidence="2 3" key="1">
    <citation type="submission" date="2019-10" db="EMBL/GenBank/DDBJ databases">
        <title>Vibrio sp. nov. isolated from a shrimp pond.</title>
        <authorList>
            <person name="Gomez-Gil B."/>
            <person name="Enciso-Ibarra J."/>
            <person name="Enciso-Ibarra K."/>
            <person name="Bolan-Mejia C."/>
        </authorList>
    </citation>
    <scope>NUCLEOTIDE SEQUENCE [LARGE SCALE GENOMIC DNA]</scope>
    <source>
        <strain evidence="2 3">CAIM 722</strain>
    </source>
</reference>
<keyword evidence="3" id="KW-1185">Reference proteome</keyword>
<dbReference type="AlphaFoldDB" id="A0A7X4LPE4"/>
<evidence type="ECO:0000313" key="2">
    <source>
        <dbReference type="EMBL" id="MZI95730.1"/>
    </source>
</evidence>
<dbReference type="InterPro" id="IPR009677">
    <property type="entry name" value="DUF1266"/>
</dbReference>